<gene>
    <name evidence="2" type="ORF">MNOR_LOCUS23171</name>
</gene>
<keyword evidence="1" id="KW-1133">Transmembrane helix</keyword>
<feature type="transmembrane region" description="Helical" evidence="1">
    <location>
        <begin position="127"/>
        <end position="147"/>
    </location>
</feature>
<keyword evidence="1" id="KW-0472">Membrane</keyword>
<accession>A0AAV2REU9</accession>
<reference evidence="2 3" key="1">
    <citation type="submission" date="2024-05" db="EMBL/GenBank/DDBJ databases">
        <authorList>
            <person name="Wallberg A."/>
        </authorList>
    </citation>
    <scope>NUCLEOTIDE SEQUENCE [LARGE SCALE GENOMIC DNA]</scope>
</reference>
<keyword evidence="1" id="KW-0812">Transmembrane</keyword>
<proteinExistence type="predicted"/>
<feature type="transmembrane region" description="Helical" evidence="1">
    <location>
        <begin position="84"/>
        <end position="106"/>
    </location>
</feature>
<dbReference type="AlphaFoldDB" id="A0AAV2REU9"/>
<feature type="transmembrane region" description="Helical" evidence="1">
    <location>
        <begin position="12"/>
        <end position="37"/>
    </location>
</feature>
<sequence>MVRQDHGVRLKAAVVRTACLLILSAVLLFVGLVVFILDVHNAILNCWRQIEYITPRTINISGTEPFDIYEPACVYNNESVTSTVVVLLVLGGVISITGLMSFCRTYNMGIQTHITEKPCSNHCICKGWVTLFTLVAVFLVYSLAFFIKFSHHPASNRPGSDNDGITYGFVTLGAFFFLAMALFLAIIGVMLLCYMDLEFFFKIENDKDAPKEICIE</sequence>
<name>A0AAV2REU9_MEGNR</name>
<organism evidence="2 3">
    <name type="scientific">Meganyctiphanes norvegica</name>
    <name type="common">Northern krill</name>
    <name type="synonym">Thysanopoda norvegica</name>
    <dbReference type="NCBI Taxonomy" id="48144"/>
    <lineage>
        <taxon>Eukaryota</taxon>
        <taxon>Metazoa</taxon>
        <taxon>Ecdysozoa</taxon>
        <taxon>Arthropoda</taxon>
        <taxon>Crustacea</taxon>
        <taxon>Multicrustacea</taxon>
        <taxon>Malacostraca</taxon>
        <taxon>Eumalacostraca</taxon>
        <taxon>Eucarida</taxon>
        <taxon>Euphausiacea</taxon>
        <taxon>Euphausiidae</taxon>
        <taxon>Meganyctiphanes</taxon>
    </lineage>
</organism>
<dbReference type="Proteomes" id="UP001497623">
    <property type="component" value="Unassembled WGS sequence"/>
</dbReference>
<evidence type="ECO:0000256" key="1">
    <source>
        <dbReference type="SAM" id="Phobius"/>
    </source>
</evidence>
<dbReference type="EMBL" id="CAXKWB010020201">
    <property type="protein sequence ID" value="CAL4122449.1"/>
    <property type="molecule type" value="Genomic_DNA"/>
</dbReference>
<feature type="transmembrane region" description="Helical" evidence="1">
    <location>
        <begin position="167"/>
        <end position="194"/>
    </location>
</feature>
<evidence type="ECO:0000313" key="2">
    <source>
        <dbReference type="EMBL" id="CAL4122449.1"/>
    </source>
</evidence>
<comment type="caution">
    <text evidence="2">The sequence shown here is derived from an EMBL/GenBank/DDBJ whole genome shotgun (WGS) entry which is preliminary data.</text>
</comment>
<evidence type="ECO:0000313" key="3">
    <source>
        <dbReference type="Proteomes" id="UP001497623"/>
    </source>
</evidence>
<keyword evidence="3" id="KW-1185">Reference proteome</keyword>
<protein>
    <submittedName>
        <fullName evidence="2">Uncharacterized protein</fullName>
    </submittedName>
</protein>